<dbReference type="Pfam" id="PF02771">
    <property type="entry name" value="Acyl-CoA_dh_N"/>
    <property type="match status" value="1"/>
</dbReference>
<dbReference type="InterPro" id="IPR046373">
    <property type="entry name" value="Acyl-CoA_Oxase/DH_mid-dom_sf"/>
</dbReference>
<evidence type="ECO:0000259" key="3">
    <source>
        <dbReference type="Pfam" id="PF02771"/>
    </source>
</evidence>
<dbReference type="Gene3D" id="2.40.110.10">
    <property type="entry name" value="Butyryl-CoA Dehydrogenase, subunit A, domain 2"/>
    <property type="match status" value="1"/>
</dbReference>
<feature type="domain" description="Acyl-CoA oxidase/dehydrogenase middle" evidence="2">
    <location>
        <begin position="129"/>
        <end position="224"/>
    </location>
</feature>
<keyword evidence="1" id="KW-0560">Oxidoreductase</keyword>
<proteinExistence type="predicted"/>
<organism evidence="4 5">
    <name type="scientific">Pseudomonas aestuarii</name>
    <dbReference type="NCBI Taxonomy" id="3018340"/>
    <lineage>
        <taxon>Bacteria</taxon>
        <taxon>Pseudomonadati</taxon>
        <taxon>Pseudomonadota</taxon>
        <taxon>Gammaproteobacteria</taxon>
        <taxon>Pseudomonadales</taxon>
        <taxon>Pseudomonadaceae</taxon>
        <taxon>Pseudomonas</taxon>
    </lineage>
</organism>
<dbReference type="InterPro" id="IPR006089">
    <property type="entry name" value="Acyl-CoA_DH_CS"/>
</dbReference>
<dbReference type="PANTHER" id="PTHR43292:SF4">
    <property type="entry name" value="ACYL-COA DEHYDROGENASE FADE34"/>
    <property type="match status" value="1"/>
</dbReference>
<dbReference type="Gene3D" id="1.20.140.10">
    <property type="entry name" value="Butyryl-CoA Dehydrogenase, subunit A, domain 3"/>
    <property type="match status" value="1"/>
</dbReference>
<dbReference type="Proteomes" id="UP001212042">
    <property type="component" value="Unassembled WGS sequence"/>
</dbReference>
<dbReference type="InterPro" id="IPR009100">
    <property type="entry name" value="AcylCoA_DH/oxidase_NM_dom_sf"/>
</dbReference>
<dbReference type="Pfam" id="PF02770">
    <property type="entry name" value="Acyl-CoA_dh_M"/>
    <property type="match status" value="1"/>
</dbReference>
<sequence>MSITQFTYSRIPAEAESLRHEVREFLQNNLGDYPRTARAQSWMGFDANFSRKLGARGWVGMALPEQYGGAAAGPFARYVIIEELLAAGAPVSAHWIADRQSGPLINRFGSEAQRERYLPPICRGESYFCIGMSEPNSGSDLASIKTSATRNDGGWLLNGQKVWTTNAQHAHFMIALVRTGEKQAARHEGMSQFIVDLSLPGITIRPIRDLAGGEHFNEVFFDNVQLDADALIGTEGKGWDQVTAELAFERSGPERFLSCIELLKTLISAVGRHPDALQSREIGRLSAKLLTLRNMSLSVTAQLAAGEHPAWAASCVKDLGNLFEQEIPEVAQLLLEAEPRQAGGSEHAQVLAYLTQMAPSFSLRGGTREILRGIIARGMGLR</sequence>
<dbReference type="EMBL" id="JAQJZJ010000003">
    <property type="protein sequence ID" value="MDA7086324.1"/>
    <property type="molecule type" value="Genomic_DNA"/>
</dbReference>
<accession>A0ABT4XDN3</accession>
<evidence type="ECO:0000259" key="2">
    <source>
        <dbReference type="Pfam" id="PF02770"/>
    </source>
</evidence>
<comment type="caution">
    <text evidence="4">The sequence shown here is derived from an EMBL/GenBank/DDBJ whole genome shotgun (WGS) entry which is preliminary data.</text>
</comment>
<dbReference type="InterPro" id="IPR013786">
    <property type="entry name" value="AcylCoA_DH/ox_N"/>
</dbReference>
<feature type="domain" description="Acyl-CoA dehydrogenase/oxidase N-terminal" evidence="3">
    <location>
        <begin position="13"/>
        <end position="125"/>
    </location>
</feature>
<dbReference type="InterPro" id="IPR052161">
    <property type="entry name" value="Mycobact_Acyl-CoA_DH"/>
</dbReference>
<name>A0ABT4XDN3_9PSED</name>
<dbReference type="InterPro" id="IPR037069">
    <property type="entry name" value="AcylCoA_DH/ox_N_sf"/>
</dbReference>
<protein>
    <submittedName>
        <fullName evidence="4">Acyl-CoA dehydrogenase family protein</fullName>
    </submittedName>
</protein>
<dbReference type="SUPFAM" id="SSF56645">
    <property type="entry name" value="Acyl-CoA dehydrogenase NM domain-like"/>
    <property type="match status" value="1"/>
</dbReference>
<reference evidence="4 5" key="1">
    <citation type="submission" date="2023-01" db="EMBL/GenBank/DDBJ databases">
        <title>Pseudomonas SA3-5T sp. nov., isolated from tidal flat sediment.</title>
        <authorList>
            <person name="Kim H.S."/>
            <person name="Kim J.-S."/>
            <person name="Suh M.K."/>
            <person name="Eom M.K."/>
            <person name="Lee J.-S."/>
        </authorList>
    </citation>
    <scope>NUCLEOTIDE SEQUENCE [LARGE SCALE GENOMIC DNA]</scope>
    <source>
        <strain evidence="4 5">SA3-5</strain>
    </source>
</reference>
<keyword evidence="5" id="KW-1185">Reference proteome</keyword>
<evidence type="ECO:0000256" key="1">
    <source>
        <dbReference type="ARBA" id="ARBA00023002"/>
    </source>
</evidence>
<dbReference type="PANTHER" id="PTHR43292">
    <property type="entry name" value="ACYL-COA DEHYDROGENASE"/>
    <property type="match status" value="1"/>
</dbReference>
<evidence type="ECO:0000313" key="4">
    <source>
        <dbReference type="EMBL" id="MDA7086324.1"/>
    </source>
</evidence>
<gene>
    <name evidence="4" type="ORF">PH586_08025</name>
</gene>
<dbReference type="InterPro" id="IPR006091">
    <property type="entry name" value="Acyl-CoA_Oxase/DH_mid-dom"/>
</dbReference>
<dbReference type="RefSeq" id="WP_271347236.1">
    <property type="nucleotide sequence ID" value="NZ_JAQJZJ010000003.1"/>
</dbReference>
<dbReference type="Gene3D" id="1.10.540.10">
    <property type="entry name" value="Acyl-CoA dehydrogenase/oxidase, N-terminal domain"/>
    <property type="match status" value="1"/>
</dbReference>
<evidence type="ECO:0000313" key="5">
    <source>
        <dbReference type="Proteomes" id="UP001212042"/>
    </source>
</evidence>
<dbReference type="PROSITE" id="PS00072">
    <property type="entry name" value="ACYL_COA_DH_1"/>
    <property type="match status" value="1"/>
</dbReference>